<evidence type="ECO:0000259" key="5">
    <source>
        <dbReference type="Pfam" id="PF14870"/>
    </source>
</evidence>
<accession>A0ABY7S1T0</accession>
<dbReference type="NCBIfam" id="TIGR04183">
    <property type="entry name" value="Por_Secre_tail"/>
    <property type="match status" value="1"/>
</dbReference>
<dbReference type="PANTHER" id="PTHR47199">
    <property type="entry name" value="PHOTOSYSTEM II STABILITY/ASSEMBLY FACTOR HCF136, CHLOROPLASTIC"/>
    <property type="match status" value="1"/>
</dbReference>
<dbReference type="Proteomes" id="UP001202717">
    <property type="component" value="Chromosome"/>
</dbReference>
<evidence type="ECO:0000259" key="6">
    <source>
        <dbReference type="Pfam" id="PF18962"/>
    </source>
</evidence>
<evidence type="ECO:0000256" key="3">
    <source>
        <dbReference type="ARBA" id="ARBA00023276"/>
    </source>
</evidence>
<keyword evidence="3" id="KW-0604">Photosystem II</keyword>
<dbReference type="SUPFAM" id="SSF110296">
    <property type="entry name" value="Oligoxyloglucan reducing end-specific cellobiohydrolase"/>
    <property type="match status" value="2"/>
</dbReference>
<dbReference type="EMBL" id="CP116221">
    <property type="protein sequence ID" value="WCO02416.1"/>
    <property type="molecule type" value="Genomic_DNA"/>
</dbReference>
<feature type="chain" id="PRO_5046722809" evidence="4">
    <location>
        <begin position="18"/>
        <end position="424"/>
    </location>
</feature>
<evidence type="ECO:0000313" key="8">
    <source>
        <dbReference type="Proteomes" id="UP001202717"/>
    </source>
</evidence>
<feature type="domain" description="Secretion system C-terminal sorting" evidence="6">
    <location>
        <begin position="348"/>
        <end position="422"/>
    </location>
</feature>
<name>A0ABY7S1T0_9FLAO</name>
<dbReference type="Gene3D" id="2.130.10.10">
    <property type="entry name" value="YVTN repeat-like/Quinoprotein amine dehydrogenase"/>
    <property type="match status" value="2"/>
</dbReference>
<feature type="domain" description="Photosynthesis system II assembly factor Ycf48/Hcf136-like" evidence="5">
    <location>
        <begin position="35"/>
        <end position="134"/>
    </location>
</feature>
<dbReference type="InterPro" id="IPR026444">
    <property type="entry name" value="Secre_tail"/>
</dbReference>
<evidence type="ECO:0000256" key="1">
    <source>
        <dbReference type="ARBA" id="ARBA00022531"/>
    </source>
</evidence>
<evidence type="ECO:0000313" key="7">
    <source>
        <dbReference type="EMBL" id="WCO02416.1"/>
    </source>
</evidence>
<organism evidence="7 8">
    <name type="scientific">Psychroserpens ponticola</name>
    <dbReference type="NCBI Taxonomy" id="2932268"/>
    <lineage>
        <taxon>Bacteria</taxon>
        <taxon>Pseudomonadati</taxon>
        <taxon>Bacteroidota</taxon>
        <taxon>Flavobacteriia</taxon>
        <taxon>Flavobacteriales</taxon>
        <taxon>Flavobacteriaceae</taxon>
        <taxon>Psychroserpens</taxon>
    </lineage>
</organism>
<proteinExistence type="predicted"/>
<dbReference type="InterPro" id="IPR028203">
    <property type="entry name" value="PSII_CF48-like_dom"/>
</dbReference>
<dbReference type="Pfam" id="PF18962">
    <property type="entry name" value="Por_Secre_tail"/>
    <property type="match status" value="1"/>
</dbReference>
<keyword evidence="1" id="KW-0602">Photosynthesis</keyword>
<evidence type="ECO:0000256" key="4">
    <source>
        <dbReference type="SAM" id="SignalP"/>
    </source>
</evidence>
<feature type="signal peptide" evidence="4">
    <location>
        <begin position="1"/>
        <end position="17"/>
    </location>
</feature>
<dbReference type="InterPro" id="IPR015943">
    <property type="entry name" value="WD40/YVTN_repeat-like_dom_sf"/>
</dbReference>
<keyword evidence="2 4" id="KW-0732">Signal</keyword>
<sequence>MKLVKLFILLFSISIGAQPIWQPAPNIYSNPNGQRFDDVFFLNENLGWAANGYYARVYKTTDGGLNWTEQLNENDITGNYYFRNIEFLNEDIGFIGTLNGTFFKTIDGGVNWTEVTNISPNPNAICGIDAVGNSTIYACGAYFTPAHIIKSVDSGDTWTFIDMSSYANALVEVLFLDENIGFAAGRDSNGGIILKTIDGGSTWTEIYNTNVNGEYVWKLQTLVGNNSIMFGAISSVAPNNGKLIKSVDAGVNWLDFESVETEIQAVGFITENHGWMGGHTTGFQETLDGGVTWNDLNIGNNLNRIFIINSTTAYASGTTVYKFTEDTLGVEDLGQIDNQHLDIKIQTNPVETNLEFTINFPSDDNILIELYDINGKYIKQLSRDIILQPILKGYNFNVSNLTSGAYFIDFHNNSGRSHLKFIKK</sequence>
<dbReference type="Pfam" id="PF14870">
    <property type="entry name" value="PSII_BNR"/>
    <property type="match status" value="1"/>
</dbReference>
<gene>
    <name evidence="7" type="ORF">MUN68_002730</name>
</gene>
<reference evidence="7 8" key="1">
    <citation type="submission" date="2023-01" db="EMBL/GenBank/DDBJ databases">
        <title>Psychroserpens ponticola sp. nov., isolated from seawater.</title>
        <authorList>
            <person name="Kristyanto S."/>
            <person name="Jung J."/>
            <person name="Kim J.M."/>
            <person name="Jeon C.O."/>
        </authorList>
    </citation>
    <scope>NUCLEOTIDE SEQUENCE [LARGE SCALE GENOMIC DNA]</scope>
    <source>
        <strain evidence="7 8">MSW6</strain>
    </source>
</reference>
<dbReference type="PANTHER" id="PTHR47199:SF2">
    <property type="entry name" value="PHOTOSYSTEM II STABILITY_ASSEMBLY FACTOR HCF136, CHLOROPLASTIC"/>
    <property type="match status" value="1"/>
</dbReference>
<evidence type="ECO:0000256" key="2">
    <source>
        <dbReference type="ARBA" id="ARBA00022729"/>
    </source>
</evidence>
<dbReference type="RefSeq" id="WP_249994821.1">
    <property type="nucleotide sequence ID" value="NZ_CP116221.1"/>
</dbReference>
<keyword evidence="8" id="KW-1185">Reference proteome</keyword>
<protein>
    <submittedName>
        <fullName evidence="7">YCF48-related protein</fullName>
    </submittedName>
</protein>